<dbReference type="Pfam" id="PF00112">
    <property type="entry name" value="Peptidase_C1"/>
    <property type="match status" value="1"/>
</dbReference>
<dbReference type="CDD" id="cd02619">
    <property type="entry name" value="Peptidase_C1"/>
    <property type="match status" value="1"/>
</dbReference>
<gene>
    <name evidence="2" type="ORF">H6G95_11075</name>
</gene>
<sequence>MYKKSTGWIPDYPDFRDYRMDEINQKLMITVQDIQINNDNDSQNSIEELFELLKLIKNGLNPTLEETLASKFNNFQQKINKGFKLVNAKALKEQIFLAHGCAGQEVYNLQQKLLEFSEYEHIFGTEGQKIRKFVDDFSKSDYLEYGYFGEITKEAVKLFKSIFGLSIVSDDSIDRANTDDKVDSVVDQVTLYTLDRVLEILKLQKTEETSKAKSTEKTIKKFGMFDPEIKDIQIKLNKLGYLKNLGENNGAIKGFFDYLTEDAVQEFQRQYHPSKVARVDGIVDEKTKRILDDLYDAQAKQYSGDDKLKKVQQLLCELGEFDGQVTGYSSRQTDTAIKSFQARYEIEIERDDVDCTKTLQVLSDLVALKKQQQREVLPASSTIPITLYEIILRVFEISELKPEHFVNEKIIPKATDSINSDLAKHRDALKRAIDMIVKLVAQLISPLAKHRNLEKAVRDVLDKLDQWFDKSEYVNYIRQENNQQGNNKSGINAKNNKYSQQKLWEKSSIFSQAEQEKNLFKDWDLNPVSLYIAISAILNFKQSLSNIDKKITDQVCLDKDRKKKLATSLKKIDDIFKSIKDLEVTIKNLKISLNYNPQVQGENNSKTQPNNLRTVIQILPERQDYPKHLEKSLEFQSDLQLPLEGHLQKCVKQKQKQENSKNVTVYLLMPEFVDLTFWCSPIEDQGSLDSCTAHAGVALMEYFEKRSFDRYVDASRLFLYKATLNLMHRHDDAGASLRETMRAMALFGVPPEEYWPYQEDRFKDEPTPFCYSFGQSYQALKYFRLNPLGTTGNILLFRIKTALAAGFPCAFGFTMYYSIEDLNPSGYIPYPVKNDKVKGGHAVVAVGYDDHKVIENADGSRCSQGALLIRNCWGTHWGEGGYGWLPYDYVLEGLTNDWWSLLKSKWFETGHFGLEANDWVSNLGGGPTDNTPKENSKPPRN</sequence>
<dbReference type="InterPro" id="IPR036366">
    <property type="entry name" value="PGBDSf"/>
</dbReference>
<name>A0ABR8EUH1_NOSLI</name>
<dbReference type="RefSeq" id="WP_190892033.1">
    <property type="nucleotide sequence ID" value="NZ_JACJTE010000009.1"/>
</dbReference>
<dbReference type="Gene3D" id="3.90.70.10">
    <property type="entry name" value="Cysteine proteinases"/>
    <property type="match status" value="1"/>
</dbReference>
<evidence type="ECO:0000259" key="1">
    <source>
        <dbReference type="SMART" id="SM00645"/>
    </source>
</evidence>
<dbReference type="InterPro" id="IPR036365">
    <property type="entry name" value="PGBD-like_sf"/>
</dbReference>
<evidence type="ECO:0000313" key="3">
    <source>
        <dbReference type="Proteomes" id="UP000604661"/>
    </source>
</evidence>
<dbReference type="EMBL" id="JACJTE010000009">
    <property type="protein sequence ID" value="MBD2561149.1"/>
    <property type="molecule type" value="Genomic_DNA"/>
</dbReference>
<dbReference type="InterPro" id="IPR038765">
    <property type="entry name" value="Papain-like_cys_pep_sf"/>
</dbReference>
<evidence type="ECO:0000313" key="2">
    <source>
        <dbReference type="EMBL" id="MBD2561149.1"/>
    </source>
</evidence>
<dbReference type="SMART" id="SM00645">
    <property type="entry name" value="Pept_C1"/>
    <property type="match status" value="1"/>
</dbReference>
<dbReference type="Proteomes" id="UP000604661">
    <property type="component" value="Unassembled WGS sequence"/>
</dbReference>
<dbReference type="PROSITE" id="PS00639">
    <property type="entry name" value="THIOL_PROTEASE_HIS"/>
    <property type="match status" value="1"/>
</dbReference>
<dbReference type="SUPFAM" id="SSF54001">
    <property type="entry name" value="Cysteine proteinases"/>
    <property type="match status" value="1"/>
</dbReference>
<protein>
    <submittedName>
        <fullName evidence="2">Peptidoglycan-binding protein</fullName>
    </submittedName>
</protein>
<dbReference type="Pfam" id="PF01471">
    <property type="entry name" value="PG_binding_1"/>
    <property type="match status" value="1"/>
</dbReference>
<dbReference type="InterPro" id="IPR025660">
    <property type="entry name" value="Pept_his_AS"/>
</dbReference>
<dbReference type="Gene3D" id="1.10.101.10">
    <property type="entry name" value="PGBD-like superfamily/PGBD"/>
    <property type="match status" value="2"/>
</dbReference>
<organism evidence="2 3">
    <name type="scientific">Nostoc linckia FACHB-391</name>
    <dbReference type="NCBI Taxonomy" id="2692906"/>
    <lineage>
        <taxon>Bacteria</taxon>
        <taxon>Bacillati</taxon>
        <taxon>Cyanobacteriota</taxon>
        <taxon>Cyanophyceae</taxon>
        <taxon>Nostocales</taxon>
        <taxon>Nostocaceae</taxon>
        <taxon>Nostoc</taxon>
    </lineage>
</organism>
<feature type="domain" description="Peptidase C1A papain C-terminal" evidence="1">
    <location>
        <begin position="669"/>
        <end position="894"/>
    </location>
</feature>
<dbReference type="InterPro" id="IPR002477">
    <property type="entry name" value="Peptidoglycan-bd-like"/>
</dbReference>
<accession>A0ABR8EUH1</accession>
<reference evidence="2 3" key="1">
    <citation type="journal article" date="2020" name="ISME J.">
        <title>Comparative genomics reveals insights into cyanobacterial evolution and habitat adaptation.</title>
        <authorList>
            <person name="Chen M.Y."/>
            <person name="Teng W.K."/>
            <person name="Zhao L."/>
            <person name="Hu C.X."/>
            <person name="Zhou Y.K."/>
            <person name="Han B.P."/>
            <person name="Song L.R."/>
            <person name="Shu W.S."/>
        </authorList>
    </citation>
    <scope>NUCLEOTIDE SEQUENCE [LARGE SCALE GENOMIC DNA]</scope>
    <source>
        <strain evidence="2 3">FACHB-391</strain>
    </source>
</reference>
<dbReference type="InterPro" id="IPR000668">
    <property type="entry name" value="Peptidase_C1A_C"/>
</dbReference>
<comment type="caution">
    <text evidence="2">The sequence shown here is derived from an EMBL/GenBank/DDBJ whole genome shotgun (WGS) entry which is preliminary data.</text>
</comment>
<proteinExistence type="predicted"/>
<dbReference type="SUPFAM" id="SSF47090">
    <property type="entry name" value="PGBD-like"/>
    <property type="match status" value="2"/>
</dbReference>
<keyword evidence="3" id="KW-1185">Reference proteome</keyword>